<comment type="caution">
    <text evidence="2">The sequence shown here is derived from an EMBL/GenBank/DDBJ whole genome shotgun (WGS) entry which is preliminary data.</text>
</comment>
<feature type="compositionally biased region" description="Polar residues" evidence="1">
    <location>
        <begin position="236"/>
        <end position="254"/>
    </location>
</feature>
<protein>
    <submittedName>
        <fullName evidence="2">Uncharacterized protein</fullName>
    </submittedName>
</protein>
<reference evidence="3" key="1">
    <citation type="submission" date="2023-01" db="EMBL/GenBank/DDBJ databases">
        <title>Key to firefly adult light organ development and bioluminescence: homeobox transcription factors regulate luciferase expression and transportation to peroxisome.</title>
        <authorList>
            <person name="Fu X."/>
        </authorList>
    </citation>
    <scope>NUCLEOTIDE SEQUENCE [LARGE SCALE GENOMIC DNA]</scope>
</reference>
<dbReference type="AlphaFoldDB" id="A0AAN7Q010"/>
<feature type="compositionally biased region" description="Low complexity" evidence="1">
    <location>
        <begin position="306"/>
        <end position="321"/>
    </location>
</feature>
<evidence type="ECO:0000256" key="1">
    <source>
        <dbReference type="SAM" id="MobiDB-lite"/>
    </source>
</evidence>
<dbReference type="PANTHER" id="PTHR33480">
    <property type="entry name" value="SET DOMAIN-CONTAINING PROTEIN-RELATED"/>
    <property type="match status" value="1"/>
</dbReference>
<dbReference type="Proteomes" id="UP001353858">
    <property type="component" value="Unassembled WGS sequence"/>
</dbReference>
<dbReference type="PANTHER" id="PTHR33480:SF1">
    <property type="entry name" value="TYR RECOMBINASE DOMAIN-CONTAINING PROTEIN"/>
    <property type="match status" value="1"/>
</dbReference>
<keyword evidence="3" id="KW-1185">Reference proteome</keyword>
<name>A0AAN7Q010_9COLE</name>
<proteinExistence type="predicted"/>
<organism evidence="2 3">
    <name type="scientific">Aquatica leii</name>
    <dbReference type="NCBI Taxonomy" id="1421715"/>
    <lineage>
        <taxon>Eukaryota</taxon>
        <taxon>Metazoa</taxon>
        <taxon>Ecdysozoa</taxon>
        <taxon>Arthropoda</taxon>
        <taxon>Hexapoda</taxon>
        <taxon>Insecta</taxon>
        <taxon>Pterygota</taxon>
        <taxon>Neoptera</taxon>
        <taxon>Endopterygota</taxon>
        <taxon>Coleoptera</taxon>
        <taxon>Polyphaga</taxon>
        <taxon>Elateriformia</taxon>
        <taxon>Elateroidea</taxon>
        <taxon>Lampyridae</taxon>
        <taxon>Luciolinae</taxon>
        <taxon>Aquatica</taxon>
    </lineage>
</organism>
<gene>
    <name evidence="2" type="ORF">RN001_004531</name>
</gene>
<feature type="region of interest" description="Disordered" evidence="1">
    <location>
        <begin position="292"/>
        <end position="326"/>
    </location>
</feature>
<feature type="region of interest" description="Disordered" evidence="1">
    <location>
        <begin position="226"/>
        <end position="269"/>
    </location>
</feature>
<dbReference type="EMBL" id="JARPUR010000002">
    <property type="protein sequence ID" value="KAK4881212.1"/>
    <property type="molecule type" value="Genomic_DNA"/>
</dbReference>
<evidence type="ECO:0000313" key="3">
    <source>
        <dbReference type="Proteomes" id="UP001353858"/>
    </source>
</evidence>
<accession>A0AAN7Q010</accession>
<evidence type="ECO:0000313" key="2">
    <source>
        <dbReference type="EMBL" id="KAK4881212.1"/>
    </source>
</evidence>
<sequence length="721" mass="82200">MFKINYKIVFHLKRKLSFMISSFIVEPFWLAQCKQDILESSGTPQSIKWLERVKVSKAGTIYTFGADDKILVSSIICKVNIVRLKRFQFLLTLEEEKKILAGDDGNETNKCSTSNIKASNVEERYNEVTVVNKKNFKETESMFNGKTISINEAEKKTLCSAINDSYPEVLVDITNMSKKNELSYVKEDQMESETTVFSPAINKYSIELNTTKNNVKENLRPFLSNSEGNIEEHTINKNSGTNRENTSPFTQITCTPFDVEEKTNEKENTSYSKNNITILSNIVLKEPITNDHMDDDASIQSNDEPYQSSGSEYVPSSYSSSHEGDEDDYANLRKELILANSTLCDEPSTKMLSNLPVSPLEFACQLQEVPKSMKSPVFPLQICDKFQIPDTSSDSEIETTAYVNRAKKTISGSRVYDKRHACYFCDKLIGKVTRHLELVHFKEIEVAKLLAMDKNSERRKEGFLCLLRAGDYYHNCQILAMKKGELILSRRPSSKGRSRGLSNYGPCPNCLGFFLLTTLWRHVKNSCPNKKNISDNTSRRDVRGESYALLSSWSETNTSVEFQKDILSTLKHDDVGIVCREDQLIIKLGALLFEKFSVQQHDFIRQTMRQLARLIIQVRSTSSLTNLEQILLPKNFDIIVKSVKQLCVSTINAEKFHNYEIPSLALKLGHSLRKCAQISRGVALRTGDLRRDREMQGFLEVMNLEWKKQSFIQCVKNFTPS</sequence>
<feature type="compositionally biased region" description="Basic and acidic residues" evidence="1">
    <location>
        <begin position="259"/>
        <end position="268"/>
    </location>
</feature>